<dbReference type="Gene3D" id="3.40.30.120">
    <property type="match status" value="1"/>
</dbReference>
<accession>I0L7E1</accession>
<keyword evidence="2" id="KW-0285">Flavoprotein</keyword>
<sequence>MTAVEHRPLLVVGAGPAGLSTAIFAGLHGVSALVVERRPGTSTAVKATGQYPHTMEALRIAGVADRIHELSRPDRSEFSMVLAPRLAGPVVRTLVSGRELTMRHVSPEEWCTASQSGAERALAERAHELGAELRFGTRLIGLAQDADGVTAHVEEADTGRRYRIRAQYVVATDGWRSPVREALGIPLQGRGVVGQVLRVLFKADLSEPLAHTPGAADSSRFAAFHIGRAVLFNTEIPGLYGYFRHLAPELPEGWHRSADGVVRQIAADLGLGEDLPLDIVESGETSIACGVAERFQVDRILLAGDAAHVMPPTGGLGGNTAILDGLYLGWRLAAVLQGWAGPDLLRTFETERRPYARLLVEQQFANLVERVAPELRDDDVPEPLPPTVLAFGYRYPSGAVLTDPDEDGALVEDPASATGRPGSRAPYLTLVTPEGVTSSTTALFGAGFVLLTGPAGEAWAAPTIRVAERLGVPLTVHTITAEDFPARYGVGLTGASLVRPDRFVAWRSPDLVDDPGARLEEVLRAVLRR</sequence>
<dbReference type="Proteomes" id="UP000003448">
    <property type="component" value="Unassembled WGS sequence"/>
</dbReference>
<dbReference type="PRINTS" id="PR00420">
    <property type="entry name" value="RNGMNOXGNASE"/>
</dbReference>
<evidence type="ECO:0000256" key="3">
    <source>
        <dbReference type="ARBA" id="ARBA00022827"/>
    </source>
</evidence>
<dbReference type="Gene3D" id="3.50.50.60">
    <property type="entry name" value="FAD/NAD(P)-binding domain"/>
    <property type="match status" value="1"/>
</dbReference>
<reference evidence="5 6" key="1">
    <citation type="journal article" date="2012" name="J. Bacteriol.">
        <title>Genome Sequence of Micromonospora lupini Lupac 08, Isolated from Root Nodules of Lupinus angustifolius.</title>
        <authorList>
            <person name="Alonso-Vega P."/>
            <person name="Normand P."/>
            <person name="Bacigalupe R."/>
            <person name="Pujic P."/>
            <person name="Lajus A."/>
            <person name="Vallenet D."/>
            <person name="Carro L."/>
            <person name="Coll P."/>
            <person name="Trujillo M.E."/>
        </authorList>
    </citation>
    <scope>NUCLEOTIDE SEQUENCE [LARGE SCALE GENOMIC DNA]</scope>
    <source>
        <strain evidence="5 6">Lupac 08</strain>
    </source>
</reference>
<comment type="cofactor">
    <cofactor evidence="1">
        <name>FAD</name>
        <dbReference type="ChEBI" id="CHEBI:57692"/>
    </cofactor>
</comment>
<dbReference type="EMBL" id="CAIE01000036">
    <property type="protein sequence ID" value="CCH19738.1"/>
    <property type="molecule type" value="Genomic_DNA"/>
</dbReference>
<dbReference type="InterPro" id="IPR002938">
    <property type="entry name" value="FAD-bd"/>
</dbReference>
<organism evidence="5 6">
    <name type="scientific">Micromonospora lupini str. Lupac 08</name>
    <dbReference type="NCBI Taxonomy" id="1150864"/>
    <lineage>
        <taxon>Bacteria</taxon>
        <taxon>Bacillati</taxon>
        <taxon>Actinomycetota</taxon>
        <taxon>Actinomycetes</taxon>
        <taxon>Micromonosporales</taxon>
        <taxon>Micromonosporaceae</taxon>
        <taxon>Micromonospora</taxon>
    </lineage>
</organism>
<dbReference type="Gene3D" id="3.30.9.10">
    <property type="entry name" value="D-Amino Acid Oxidase, subunit A, domain 2"/>
    <property type="match status" value="1"/>
</dbReference>
<dbReference type="InterPro" id="IPR036188">
    <property type="entry name" value="FAD/NAD-bd_sf"/>
</dbReference>
<dbReference type="RefSeq" id="WP_007462123.1">
    <property type="nucleotide sequence ID" value="NZ_HF570108.1"/>
</dbReference>
<evidence type="ECO:0000256" key="2">
    <source>
        <dbReference type="ARBA" id="ARBA00022630"/>
    </source>
</evidence>
<evidence type="ECO:0000256" key="1">
    <source>
        <dbReference type="ARBA" id="ARBA00001974"/>
    </source>
</evidence>
<dbReference type="STRING" id="1150864.MILUP08_44613"/>
<evidence type="ECO:0000313" key="5">
    <source>
        <dbReference type="EMBL" id="CCH19738.1"/>
    </source>
</evidence>
<protein>
    <submittedName>
        <fullName evidence="5">Putative polyketide hydroxylase</fullName>
        <ecNumber evidence="5">1.14.13.-</ecNumber>
    </submittedName>
</protein>
<dbReference type="SUPFAM" id="SSF51905">
    <property type="entry name" value="FAD/NAD(P)-binding domain"/>
    <property type="match status" value="1"/>
</dbReference>
<feature type="domain" description="FAD-binding" evidence="4">
    <location>
        <begin position="10"/>
        <end position="362"/>
    </location>
</feature>
<dbReference type="EC" id="1.14.13.-" evidence="5"/>
<name>I0L7E1_9ACTN</name>
<dbReference type="Pfam" id="PF21274">
    <property type="entry name" value="Rng_hyd_C"/>
    <property type="match status" value="1"/>
</dbReference>
<proteinExistence type="predicted"/>
<dbReference type="PANTHER" id="PTHR43004">
    <property type="entry name" value="TRK SYSTEM POTASSIUM UPTAKE PROTEIN"/>
    <property type="match status" value="1"/>
</dbReference>
<dbReference type="GO" id="GO:0016709">
    <property type="term" value="F:oxidoreductase activity, acting on paired donors, with incorporation or reduction of molecular oxygen, NAD(P)H as one donor, and incorporation of one atom of oxygen"/>
    <property type="evidence" value="ECO:0007669"/>
    <property type="project" value="UniProtKB-ARBA"/>
</dbReference>
<dbReference type="Pfam" id="PF01494">
    <property type="entry name" value="FAD_binding_3"/>
    <property type="match status" value="1"/>
</dbReference>
<keyword evidence="6" id="KW-1185">Reference proteome</keyword>
<dbReference type="OrthoDB" id="3647401at2"/>
<gene>
    <name evidence="5" type="ORF">MILUP08_44613</name>
</gene>
<evidence type="ECO:0000313" key="6">
    <source>
        <dbReference type="Proteomes" id="UP000003448"/>
    </source>
</evidence>
<evidence type="ECO:0000259" key="4">
    <source>
        <dbReference type="Pfam" id="PF01494"/>
    </source>
</evidence>
<dbReference type="PANTHER" id="PTHR43004:SF19">
    <property type="entry name" value="BINDING MONOOXYGENASE, PUTATIVE (JCVI)-RELATED"/>
    <property type="match status" value="1"/>
</dbReference>
<keyword evidence="5" id="KW-0560">Oxidoreductase</keyword>
<dbReference type="AlphaFoldDB" id="I0L7E1"/>
<dbReference type="InterPro" id="IPR050641">
    <property type="entry name" value="RIFMO-like"/>
</dbReference>
<dbReference type="GO" id="GO:0071949">
    <property type="term" value="F:FAD binding"/>
    <property type="evidence" value="ECO:0007669"/>
    <property type="project" value="InterPro"/>
</dbReference>
<keyword evidence="3" id="KW-0274">FAD</keyword>
<dbReference type="eggNOG" id="COG0654">
    <property type="taxonomic scope" value="Bacteria"/>
</dbReference>